<dbReference type="RefSeq" id="WP_107586018.1">
    <property type="nucleotide sequence ID" value="NZ_PZJJ01000035.1"/>
</dbReference>
<dbReference type="Gene3D" id="3.40.50.720">
    <property type="entry name" value="NAD(P)-binding Rossmann-like Domain"/>
    <property type="match status" value="1"/>
</dbReference>
<dbReference type="InterPro" id="IPR020904">
    <property type="entry name" value="Sc_DH/Rdtase_CS"/>
</dbReference>
<dbReference type="PANTHER" id="PTHR24321:SF8">
    <property type="entry name" value="ESTRADIOL 17-BETA-DEHYDROGENASE 8-RELATED"/>
    <property type="match status" value="1"/>
</dbReference>
<name>A0A2T4U2W2_9BACI</name>
<comment type="caution">
    <text evidence="3">The sequence shown here is derived from an EMBL/GenBank/DDBJ whole genome shotgun (WGS) entry which is preliminary data.</text>
</comment>
<dbReference type="CDD" id="cd05233">
    <property type="entry name" value="SDR_c"/>
    <property type="match status" value="1"/>
</dbReference>
<dbReference type="InterPro" id="IPR002347">
    <property type="entry name" value="SDR_fam"/>
</dbReference>
<reference evidence="3 4" key="1">
    <citation type="submission" date="2018-03" db="EMBL/GenBank/DDBJ databases">
        <title>Alkalicoccus saliphilus sp. nov., isolated from a mineral pool.</title>
        <authorList>
            <person name="Zhao B."/>
        </authorList>
    </citation>
    <scope>NUCLEOTIDE SEQUENCE [LARGE SCALE GENOMIC DNA]</scope>
    <source>
        <strain evidence="3 4">6AG</strain>
    </source>
</reference>
<dbReference type="SUPFAM" id="SSF51735">
    <property type="entry name" value="NAD(P)-binding Rossmann-fold domains"/>
    <property type="match status" value="1"/>
</dbReference>
<evidence type="ECO:0000313" key="4">
    <source>
        <dbReference type="Proteomes" id="UP000240509"/>
    </source>
</evidence>
<dbReference type="AlphaFoldDB" id="A0A2T4U2W2"/>
<evidence type="ECO:0000313" key="3">
    <source>
        <dbReference type="EMBL" id="PTL37738.1"/>
    </source>
</evidence>
<keyword evidence="2" id="KW-0560">Oxidoreductase</keyword>
<dbReference type="InterPro" id="IPR036291">
    <property type="entry name" value="NAD(P)-bd_dom_sf"/>
</dbReference>
<dbReference type="GO" id="GO:0016491">
    <property type="term" value="F:oxidoreductase activity"/>
    <property type="evidence" value="ECO:0007669"/>
    <property type="project" value="UniProtKB-KW"/>
</dbReference>
<dbReference type="Proteomes" id="UP000240509">
    <property type="component" value="Unassembled WGS sequence"/>
</dbReference>
<dbReference type="OrthoDB" id="9803333at2"/>
<dbReference type="PANTHER" id="PTHR24321">
    <property type="entry name" value="DEHYDROGENASES, SHORT CHAIN"/>
    <property type="match status" value="1"/>
</dbReference>
<dbReference type="Pfam" id="PF13561">
    <property type="entry name" value="adh_short_C2"/>
    <property type="match status" value="1"/>
</dbReference>
<dbReference type="FunFam" id="3.40.50.720:FF:000084">
    <property type="entry name" value="Short-chain dehydrogenase reductase"/>
    <property type="match status" value="1"/>
</dbReference>
<sequence length="251" mass="25864">MKLEGKTAVITGAGSGMGRAAAILFAKEGANVVAADMNEETVREVAEEIKGLGKEAKAVQVNVTKQEDVEKMVQEAVDSYGSIDVLVNNAGVMDNFIPVGDVTNEQWDKVMKVNVTGPMMAMRAALKHMMSQKSGVIVNNASVGGLFGARGGSAYVASKHALLGMTKNTAAVYSTDYGIRCNAVAPGAVQTNIGSTIDNPNPLGGKAIAKAGEPPLGQAEEIASVMLFLASEDSSFINGAVVTADGGWTAV</sequence>
<evidence type="ECO:0000256" key="1">
    <source>
        <dbReference type="ARBA" id="ARBA00006484"/>
    </source>
</evidence>
<comment type="similarity">
    <text evidence="1">Belongs to the short-chain dehydrogenases/reductases (SDR) family.</text>
</comment>
<dbReference type="EMBL" id="PZJJ01000035">
    <property type="protein sequence ID" value="PTL37738.1"/>
    <property type="molecule type" value="Genomic_DNA"/>
</dbReference>
<dbReference type="PRINTS" id="PR00080">
    <property type="entry name" value="SDRFAMILY"/>
</dbReference>
<dbReference type="GO" id="GO:0008206">
    <property type="term" value="P:bile acid metabolic process"/>
    <property type="evidence" value="ECO:0007669"/>
    <property type="project" value="UniProtKB-ARBA"/>
</dbReference>
<keyword evidence="4" id="KW-1185">Reference proteome</keyword>
<organism evidence="3 4">
    <name type="scientific">Alkalicoccus saliphilus</name>
    <dbReference type="NCBI Taxonomy" id="200989"/>
    <lineage>
        <taxon>Bacteria</taxon>
        <taxon>Bacillati</taxon>
        <taxon>Bacillota</taxon>
        <taxon>Bacilli</taxon>
        <taxon>Bacillales</taxon>
        <taxon>Bacillaceae</taxon>
        <taxon>Alkalicoccus</taxon>
    </lineage>
</organism>
<evidence type="ECO:0000256" key="2">
    <source>
        <dbReference type="ARBA" id="ARBA00023002"/>
    </source>
</evidence>
<proteinExistence type="inferred from homology"/>
<protein>
    <submittedName>
        <fullName evidence="3">3-ketoacyl-ACP reductase</fullName>
    </submittedName>
</protein>
<dbReference type="PROSITE" id="PS00061">
    <property type="entry name" value="ADH_SHORT"/>
    <property type="match status" value="1"/>
</dbReference>
<accession>A0A2T4U2W2</accession>
<dbReference type="PRINTS" id="PR00081">
    <property type="entry name" value="GDHRDH"/>
</dbReference>
<dbReference type="NCBIfam" id="NF005559">
    <property type="entry name" value="PRK07231.1"/>
    <property type="match status" value="1"/>
</dbReference>
<gene>
    <name evidence="3" type="ORF">C6Y45_14835</name>
</gene>